<protein>
    <submittedName>
        <fullName evidence="2">Uncharacterized protein</fullName>
    </submittedName>
</protein>
<dbReference type="EMBL" id="MFZG01000007">
    <property type="protein sequence ID" value="OGK17454.1"/>
    <property type="molecule type" value="Genomic_DNA"/>
</dbReference>
<evidence type="ECO:0000256" key="1">
    <source>
        <dbReference type="ARBA" id="ARBA00009981"/>
    </source>
</evidence>
<evidence type="ECO:0000313" key="2">
    <source>
        <dbReference type="EMBL" id="OGK17454.1"/>
    </source>
</evidence>
<organism evidence="2 3">
    <name type="scientific">Candidatus Roizmanbacteria bacterium RIFCSPHIGHO2_01_FULL_39_12c</name>
    <dbReference type="NCBI Taxonomy" id="1802031"/>
    <lineage>
        <taxon>Bacteria</taxon>
        <taxon>Candidatus Roizmaniibacteriota</taxon>
    </lineage>
</organism>
<name>A0A1F7GEY4_9BACT</name>
<evidence type="ECO:0000313" key="3">
    <source>
        <dbReference type="Proteomes" id="UP000177208"/>
    </source>
</evidence>
<proteinExistence type="inferred from homology"/>
<dbReference type="AlphaFoldDB" id="A0A1F7GEY4"/>
<dbReference type="SUPFAM" id="SSF143120">
    <property type="entry name" value="YefM-like"/>
    <property type="match status" value="1"/>
</dbReference>
<accession>A0A1F7GEY4</accession>
<sequence length="104" mass="11895">MKQLIGINELTERLLPLTYFRRNAGQVIKKLDKVGSVILTKDGKPIAELISLKKQGKKEENDKAVEENLKKLYKFAGGYDFGPISPRKIKKIIMKHYEKVLPGR</sequence>
<comment type="caution">
    <text evidence="2">The sequence shown here is derived from an EMBL/GenBank/DDBJ whole genome shotgun (WGS) entry which is preliminary data.</text>
</comment>
<reference evidence="2 3" key="1">
    <citation type="journal article" date="2016" name="Nat. Commun.">
        <title>Thousands of microbial genomes shed light on interconnected biogeochemical processes in an aquifer system.</title>
        <authorList>
            <person name="Anantharaman K."/>
            <person name="Brown C.T."/>
            <person name="Hug L.A."/>
            <person name="Sharon I."/>
            <person name="Castelle C.J."/>
            <person name="Probst A.J."/>
            <person name="Thomas B.C."/>
            <person name="Singh A."/>
            <person name="Wilkins M.J."/>
            <person name="Karaoz U."/>
            <person name="Brodie E.L."/>
            <person name="Williams K.H."/>
            <person name="Hubbard S.S."/>
            <person name="Banfield J.F."/>
        </authorList>
    </citation>
    <scope>NUCLEOTIDE SEQUENCE [LARGE SCALE GENOMIC DNA]</scope>
</reference>
<dbReference type="InterPro" id="IPR036165">
    <property type="entry name" value="YefM-like_sf"/>
</dbReference>
<gene>
    <name evidence="2" type="ORF">A2774_00280</name>
</gene>
<dbReference type="Proteomes" id="UP000177208">
    <property type="component" value="Unassembled WGS sequence"/>
</dbReference>
<dbReference type="NCBIfam" id="TIGR01552">
    <property type="entry name" value="phd_fam"/>
    <property type="match status" value="1"/>
</dbReference>
<comment type="similarity">
    <text evidence="1">Belongs to the phD/YefM antitoxin family.</text>
</comment>